<protein>
    <submittedName>
        <fullName evidence="1">Uncharacterized protein</fullName>
    </submittedName>
</protein>
<sequence length="30" mass="3457">MIDMSQTLWCPRMECILSIYNAVISTLVKP</sequence>
<dbReference type="EMBL" id="GBXM01082340">
    <property type="protein sequence ID" value="JAH26237.1"/>
    <property type="molecule type" value="Transcribed_RNA"/>
</dbReference>
<proteinExistence type="predicted"/>
<evidence type="ECO:0000313" key="1">
    <source>
        <dbReference type="EMBL" id="JAH26237.1"/>
    </source>
</evidence>
<dbReference type="AlphaFoldDB" id="A0A0E9RBT9"/>
<organism evidence="1">
    <name type="scientific">Anguilla anguilla</name>
    <name type="common">European freshwater eel</name>
    <name type="synonym">Muraena anguilla</name>
    <dbReference type="NCBI Taxonomy" id="7936"/>
    <lineage>
        <taxon>Eukaryota</taxon>
        <taxon>Metazoa</taxon>
        <taxon>Chordata</taxon>
        <taxon>Craniata</taxon>
        <taxon>Vertebrata</taxon>
        <taxon>Euteleostomi</taxon>
        <taxon>Actinopterygii</taxon>
        <taxon>Neopterygii</taxon>
        <taxon>Teleostei</taxon>
        <taxon>Anguilliformes</taxon>
        <taxon>Anguillidae</taxon>
        <taxon>Anguilla</taxon>
    </lineage>
</organism>
<reference evidence="1" key="2">
    <citation type="journal article" date="2015" name="Fish Shellfish Immunol.">
        <title>Early steps in the European eel (Anguilla anguilla)-Vibrio vulnificus interaction in the gills: Role of the RtxA13 toxin.</title>
        <authorList>
            <person name="Callol A."/>
            <person name="Pajuelo D."/>
            <person name="Ebbesson L."/>
            <person name="Teles M."/>
            <person name="MacKenzie S."/>
            <person name="Amaro C."/>
        </authorList>
    </citation>
    <scope>NUCLEOTIDE SEQUENCE</scope>
</reference>
<accession>A0A0E9RBT9</accession>
<reference evidence="1" key="1">
    <citation type="submission" date="2014-11" db="EMBL/GenBank/DDBJ databases">
        <authorList>
            <person name="Amaro Gonzalez C."/>
        </authorList>
    </citation>
    <scope>NUCLEOTIDE SEQUENCE</scope>
</reference>
<name>A0A0E9RBT9_ANGAN</name>